<feature type="region of interest" description="Disordered" evidence="1">
    <location>
        <begin position="124"/>
        <end position="197"/>
    </location>
</feature>
<feature type="compositionally biased region" description="Basic residues" evidence="1">
    <location>
        <begin position="239"/>
        <end position="253"/>
    </location>
</feature>
<feature type="compositionally biased region" description="Basic residues" evidence="1">
    <location>
        <begin position="361"/>
        <end position="375"/>
    </location>
</feature>
<reference evidence="2" key="1">
    <citation type="submission" date="2023-07" db="EMBL/GenBank/DDBJ databases">
        <authorList>
            <consortium name="AG Swart"/>
            <person name="Singh M."/>
            <person name="Singh A."/>
            <person name="Seah K."/>
            <person name="Emmerich C."/>
        </authorList>
    </citation>
    <scope>NUCLEOTIDE SEQUENCE</scope>
    <source>
        <strain evidence="2">DP1</strain>
    </source>
</reference>
<feature type="compositionally biased region" description="Basic and acidic residues" evidence="1">
    <location>
        <begin position="174"/>
        <end position="192"/>
    </location>
</feature>
<gene>
    <name evidence="2" type="ORF">ECRASSUSDP1_LOCUS2173</name>
</gene>
<proteinExistence type="predicted"/>
<feature type="compositionally biased region" description="Polar residues" evidence="1">
    <location>
        <begin position="137"/>
        <end position="155"/>
    </location>
</feature>
<feature type="region of interest" description="Disordered" evidence="1">
    <location>
        <begin position="231"/>
        <end position="279"/>
    </location>
</feature>
<dbReference type="EMBL" id="CAMPGE010002060">
    <property type="protein sequence ID" value="CAI2360866.1"/>
    <property type="molecule type" value="Genomic_DNA"/>
</dbReference>
<dbReference type="AlphaFoldDB" id="A0AAD1U668"/>
<dbReference type="Proteomes" id="UP001295684">
    <property type="component" value="Unassembled WGS sequence"/>
</dbReference>
<protein>
    <submittedName>
        <fullName evidence="2">Uncharacterized protein</fullName>
    </submittedName>
</protein>
<evidence type="ECO:0000313" key="2">
    <source>
        <dbReference type="EMBL" id="CAI2360866.1"/>
    </source>
</evidence>
<feature type="region of interest" description="Disordered" evidence="1">
    <location>
        <begin position="291"/>
        <end position="381"/>
    </location>
</feature>
<sequence>MSVYNGFSTRLQESTYSKTLYNLLFLLQLKITKDCNQTPIEQNSFKIYFKKLFLKLSKMEENKFLPPKFSVACEDLAKLFKVEGICSNISTMSKTSSDISLVSVPGMRDNQPLSPHSQVELQTIKEKQERRRKKGFTSKSSSRKNSIIFSQTKQGSTKKHSCTPILPESYTTSQRDKSEKSGEKWPSFDKRAKAGLSSGPRKRIFKVVKSHERTEIAVSVKRSKKSNILFYDEVQPGHNKSKQRKLPQIKGHKSQNPSPVSQRSNNLSNFPPSNSGNLSTAQHKKILAHLSSKHGFDLNPTKKSPLKRSNHRCKSDKKTSPRGVSKHQESFYKGLQSKSPSDKVKKTNNLLQDQVKLMSISHKRNRTKYYIKQRSKMSTGS</sequence>
<comment type="caution">
    <text evidence="2">The sequence shown here is derived from an EMBL/GenBank/DDBJ whole genome shotgun (WGS) entry which is preliminary data.</text>
</comment>
<evidence type="ECO:0000313" key="3">
    <source>
        <dbReference type="Proteomes" id="UP001295684"/>
    </source>
</evidence>
<feature type="compositionally biased region" description="Low complexity" evidence="1">
    <location>
        <begin position="264"/>
        <end position="279"/>
    </location>
</feature>
<evidence type="ECO:0000256" key="1">
    <source>
        <dbReference type="SAM" id="MobiDB-lite"/>
    </source>
</evidence>
<keyword evidence="3" id="KW-1185">Reference proteome</keyword>
<name>A0AAD1U668_EUPCR</name>
<organism evidence="2 3">
    <name type="scientific">Euplotes crassus</name>
    <dbReference type="NCBI Taxonomy" id="5936"/>
    <lineage>
        <taxon>Eukaryota</taxon>
        <taxon>Sar</taxon>
        <taxon>Alveolata</taxon>
        <taxon>Ciliophora</taxon>
        <taxon>Intramacronucleata</taxon>
        <taxon>Spirotrichea</taxon>
        <taxon>Hypotrichia</taxon>
        <taxon>Euplotida</taxon>
        <taxon>Euplotidae</taxon>
        <taxon>Moneuplotes</taxon>
    </lineage>
</organism>
<accession>A0AAD1U668</accession>
<feature type="compositionally biased region" description="Basic residues" evidence="1">
    <location>
        <begin position="304"/>
        <end position="315"/>
    </location>
</feature>
<feature type="compositionally biased region" description="Polar residues" evidence="1">
    <location>
        <begin position="254"/>
        <end position="263"/>
    </location>
</feature>